<dbReference type="RefSeq" id="WP_228346206.1">
    <property type="nucleotide sequence ID" value="NZ_CP046056.1"/>
</dbReference>
<dbReference type="GO" id="GO:1902201">
    <property type="term" value="P:negative regulation of bacterial-type flagellum-dependent cell motility"/>
    <property type="evidence" value="ECO:0007669"/>
    <property type="project" value="TreeGrafter"/>
</dbReference>
<feature type="region of interest" description="Disordered" evidence="3">
    <location>
        <begin position="343"/>
        <end position="362"/>
    </location>
</feature>
<dbReference type="InterPro" id="IPR050469">
    <property type="entry name" value="Diguanylate_Cyclase"/>
</dbReference>
<feature type="transmembrane region" description="Helical" evidence="4">
    <location>
        <begin position="157"/>
        <end position="181"/>
    </location>
</feature>
<comment type="catalytic activity">
    <reaction evidence="2">
        <text>2 GTP = 3',3'-c-di-GMP + 2 diphosphate</text>
        <dbReference type="Rhea" id="RHEA:24898"/>
        <dbReference type="ChEBI" id="CHEBI:33019"/>
        <dbReference type="ChEBI" id="CHEBI:37565"/>
        <dbReference type="ChEBI" id="CHEBI:58805"/>
        <dbReference type="EC" id="2.7.7.65"/>
    </reaction>
</comment>
<dbReference type="NCBIfam" id="TIGR00254">
    <property type="entry name" value="GGDEF"/>
    <property type="match status" value="1"/>
</dbReference>
<keyword evidence="4" id="KW-0472">Membrane</keyword>
<proteinExistence type="predicted"/>
<dbReference type="Proteomes" id="UP000596074">
    <property type="component" value="Chromosome"/>
</dbReference>
<reference evidence="6 7" key="1">
    <citation type="submission" date="2019-11" db="EMBL/GenBank/DDBJ databases">
        <title>Venatorbacter sp. nov. a predator of Campylobacter and other Gram-negative bacteria.</title>
        <authorList>
            <person name="Saeedi A."/>
            <person name="Cummings N.J."/>
            <person name="Connerton I.F."/>
            <person name="Connerton P.L."/>
        </authorList>
    </citation>
    <scope>NUCLEOTIDE SEQUENCE [LARGE SCALE GENOMIC DNA]</scope>
    <source>
        <strain evidence="6">XL5</strain>
    </source>
</reference>
<sequence>MSLARLMLILPLLLCLILFATGVPRMAGWVADSGTLLVVVLGAGGALLLVLAQVFNQGRIGHMALLVLASFALQHYGLPAPGVAYSGPAYWLLFWLALLLPLNIVLIRWLPEYRPWSVGALSWPVLLLVQLVLVWAVPRSPLFVDAYSWVQSWQLQAGGGGLPLPAWMSATLAAGILLTRLPRQPDTVLAMLGVLLLQALAFYFAASAGAPLLAALLSLLLLLVALLIHNHQLAFVDELTGIPGRRALLNDLRHRHGRYTLVMADIDHFKSFNDTHGHDVGDDVLRLVASQLRLVGGGGKAFRYGGEEFTLVFGSDDLKEVTAEVDRLRESIAVYPLVVRNKAGRPADNRSGKQQRGRQPKDKVLHVTMSFGVALRQPGEESEMLMKRADKALYKAKQNGRNRVERAR</sequence>
<dbReference type="InterPro" id="IPR043128">
    <property type="entry name" value="Rev_trsase/Diguanyl_cyclase"/>
</dbReference>
<dbReference type="GO" id="GO:0043709">
    <property type="term" value="P:cell adhesion involved in single-species biofilm formation"/>
    <property type="evidence" value="ECO:0007669"/>
    <property type="project" value="TreeGrafter"/>
</dbReference>
<name>A0A9X7UU17_9GAMM</name>
<dbReference type="SMART" id="SM00267">
    <property type="entry name" value="GGDEF"/>
    <property type="match status" value="1"/>
</dbReference>
<dbReference type="Gene3D" id="3.30.70.270">
    <property type="match status" value="1"/>
</dbReference>
<organism evidence="6 7">
    <name type="scientific">Venatoribacter cucullus</name>
    <dbReference type="NCBI Taxonomy" id="2661630"/>
    <lineage>
        <taxon>Bacteria</taxon>
        <taxon>Pseudomonadati</taxon>
        <taxon>Pseudomonadota</taxon>
        <taxon>Gammaproteobacteria</taxon>
        <taxon>Oceanospirillales</taxon>
        <taxon>Oceanospirillaceae</taxon>
        <taxon>Venatoribacter</taxon>
    </lineage>
</organism>
<feature type="transmembrane region" description="Helical" evidence="4">
    <location>
        <begin position="37"/>
        <end position="55"/>
    </location>
</feature>
<dbReference type="InterPro" id="IPR000160">
    <property type="entry name" value="GGDEF_dom"/>
</dbReference>
<dbReference type="AlphaFoldDB" id="A0A9X7UU17"/>
<keyword evidence="7" id="KW-1185">Reference proteome</keyword>
<feature type="transmembrane region" description="Helical" evidence="4">
    <location>
        <begin position="60"/>
        <end position="77"/>
    </location>
</feature>
<evidence type="ECO:0000259" key="5">
    <source>
        <dbReference type="PROSITE" id="PS50887"/>
    </source>
</evidence>
<dbReference type="EC" id="2.7.7.65" evidence="1"/>
<accession>A0A9X7UU17</accession>
<feature type="domain" description="GGDEF" evidence="5">
    <location>
        <begin position="257"/>
        <end position="408"/>
    </location>
</feature>
<dbReference type="PANTHER" id="PTHR45138">
    <property type="entry name" value="REGULATORY COMPONENTS OF SENSORY TRANSDUCTION SYSTEM"/>
    <property type="match status" value="1"/>
</dbReference>
<protein>
    <recommendedName>
        <fullName evidence="1">diguanylate cyclase</fullName>
        <ecNumber evidence="1">2.7.7.65</ecNumber>
    </recommendedName>
</protein>
<evidence type="ECO:0000256" key="2">
    <source>
        <dbReference type="ARBA" id="ARBA00034247"/>
    </source>
</evidence>
<dbReference type="Pfam" id="PF00990">
    <property type="entry name" value="GGDEF"/>
    <property type="match status" value="2"/>
</dbReference>
<feature type="transmembrane region" description="Helical" evidence="4">
    <location>
        <begin position="212"/>
        <end position="229"/>
    </location>
</feature>
<dbReference type="EMBL" id="CP046056">
    <property type="protein sequence ID" value="QQD23672.1"/>
    <property type="molecule type" value="Genomic_DNA"/>
</dbReference>
<dbReference type="PROSITE" id="PS50887">
    <property type="entry name" value="GGDEF"/>
    <property type="match status" value="1"/>
</dbReference>
<keyword evidence="4" id="KW-0812">Transmembrane</keyword>
<feature type="transmembrane region" description="Helical" evidence="4">
    <location>
        <begin position="188"/>
        <end position="206"/>
    </location>
</feature>
<dbReference type="InterPro" id="IPR029787">
    <property type="entry name" value="Nucleotide_cyclase"/>
</dbReference>
<dbReference type="KEGG" id="vcw:GJQ55_03860"/>
<dbReference type="PANTHER" id="PTHR45138:SF9">
    <property type="entry name" value="DIGUANYLATE CYCLASE DGCM-RELATED"/>
    <property type="match status" value="1"/>
</dbReference>
<evidence type="ECO:0000256" key="1">
    <source>
        <dbReference type="ARBA" id="ARBA00012528"/>
    </source>
</evidence>
<dbReference type="GO" id="GO:0005886">
    <property type="term" value="C:plasma membrane"/>
    <property type="evidence" value="ECO:0007669"/>
    <property type="project" value="TreeGrafter"/>
</dbReference>
<dbReference type="GO" id="GO:0052621">
    <property type="term" value="F:diguanylate cyclase activity"/>
    <property type="evidence" value="ECO:0007669"/>
    <property type="project" value="UniProtKB-EC"/>
</dbReference>
<gene>
    <name evidence="6" type="ORF">GJQ55_03860</name>
</gene>
<evidence type="ECO:0000256" key="3">
    <source>
        <dbReference type="SAM" id="MobiDB-lite"/>
    </source>
</evidence>
<evidence type="ECO:0000256" key="4">
    <source>
        <dbReference type="SAM" id="Phobius"/>
    </source>
</evidence>
<keyword evidence="4" id="KW-1133">Transmembrane helix</keyword>
<feature type="transmembrane region" description="Helical" evidence="4">
    <location>
        <begin position="89"/>
        <end position="109"/>
    </location>
</feature>
<feature type="transmembrane region" description="Helical" evidence="4">
    <location>
        <begin position="116"/>
        <end position="137"/>
    </location>
</feature>
<dbReference type="SUPFAM" id="SSF55073">
    <property type="entry name" value="Nucleotide cyclase"/>
    <property type="match status" value="1"/>
</dbReference>
<evidence type="ECO:0000313" key="7">
    <source>
        <dbReference type="Proteomes" id="UP000596074"/>
    </source>
</evidence>
<dbReference type="CDD" id="cd01949">
    <property type="entry name" value="GGDEF"/>
    <property type="match status" value="1"/>
</dbReference>
<evidence type="ECO:0000313" key="6">
    <source>
        <dbReference type="EMBL" id="QQD23672.1"/>
    </source>
</evidence>